<dbReference type="EMBL" id="JXLN01011121">
    <property type="protein sequence ID" value="KPM06848.1"/>
    <property type="molecule type" value="Genomic_DNA"/>
</dbReference>
<protein>
    <submittedName>
        <fullName evidence="1">Uncharacterized protein</fullName>
    </submittedName>
</protein>
<evidence type="ECO:0000313" key="2">
    <source>
        <dbReference type="Proteomes" id="UP000616769"/>
    </source>
</evidence>
<comment type="caution">
    <text evidence="1">The sequence shown here is derived from an EMBL/GenBank/DDBJ whole genome shotgun (WGS) entry which is preliminary data.</text>
</comment>
<reference evidence="1 2" key="1">
    <citation type="journal article" date="2015" name="Parasit. Vectors">
        <title>Draft genome of the scabies mite.</title>
        <authorList>
            <person name="Rider S.D.Jr."/>
            <person name="Morgan M.S."/>
            <person name="Arlian L.G."/>
        </authorList>
    </citation>
    <scope>NUCLEOTIDE SEQUENCE [LARGE SCALE GENOMIC DNA]</scope>
    <source>
        <strain evidence="1">Arlian Lab</strain>
    </source>
</reference>
<sequence length="68" mass="8144">MDQFQRKRNELMEFYCNFQKLGNKSKQNLKTKGVQREQIRLEIASLPYNNIDSPNLNPRMLELDSKQL</sequence>
<gene>
    <name evidence="1" type="ORF">QR98_0053280</name>
</gene>
<organism evidence="1 2">
    <name type="scientific">Sarcoptes scabiei</name>
    <name type="common">Itch mite</name>
    <name type="synonym">Acarus scabiei</name>
    <dbReference type="NCBI Taxonomy" id="52283"/>
    <lineage>
        <taxon>Eukaryota</taxon>
        <taxon>Metazoa</taxon>
        <taxon>Ecdysozoa</taxon>
        <taxon>Arthropoda</taxon>
        <taxon>Chelicerata</taxon>
        <taxon>Arachnida</taxon>
        <taxon>Acari</taxon>
        <taxon>Acariformes</taxon>
        <taxon>Sarcoptiformes</taxon>
        <taxon>Astigmata</taxon>
        <taxon>Psoroptidia</taxon>
        <taxon>Sarcoptoidea</taxon>
        <taxon>Sarcoptidae</taxon>
        <taxon>Sarcoptinae</taxon>
        <taxon>Sarcoptes</taxon>
    </lineage>
</organism>
<name>A0A132A7A9_SARSC</name>
<dbReference type="VEuPathDB" id="VectorBase:SSCA007636"/>
<proteinExistence type="predicted"/>
<dbReference type="AlphaFoldDB" id="A0A132A7A9"/>
<evidence type="ECO:0000313" key="1">
    <source>
        <dbReference type="EMBL" id="KPM06848.1"/>
    </source>
</evidence>
<dbReference type="Proteomes" id="UP000616769">
    <property type="component" value="Unassembled WGS sequence"/>
</dbReference>
<accession>A0A132A7A9</accession>